<keyword evidence="4" id="KW-1185">Reference proteome</keyword>
<dbReference type="InterPro" id="IPR052342">
    <property type="entry name" value="MCH/BMMD"/>
</dbReference>
<dbReference type="PANTHER" id="PTHR43664:SF1">
    <property type="entry name" value="BETA-METHYLMALYL-COA DEHYDRATASE"/>
    <property type="match status" value="1"/>
</dbReference>
<dbReference type="Gene3D" id="3.10.129.10">
    <property type="entry name" value="Hotdog Thioesterase"/>
    <property type="match status" value="1"/>
</dbReference>
<comment type="caution">
    <text evidence="3">The sequence shown here is derived from an EMBL/GenBank/DDBJ whole genome shotgun (WGS) entry which is preliminary data.</text>
</comment>
<reference evidence="3 4" key="1">
    <citation type="submission" date="2022-11" db="EMBL/GenBank/DDBJ databases">
        <title>Nonomuraea corallina sp. nov., a new species of the genus Nonomuraea isolated from sea side sediment in Thai sea.</title>
        <authorList>
            <person name="Ngamcharungchit C."/>
            <person name="Matsumoto A."/>
            <person name="Suriyachadkun C."/>
            <person name="Panbangred W."/>
            <person name="Inahashi Y."/>
            <person name="Intra B."/>
        </authorList>
    </citation>
    <scope>NUCLEOTIDE SEQUENCE [LARGE SCALE GENOMIC DNA]</scope>
    <source>
        <strain evidence="3 4">DSM 43553</strain>
    </source>
</reference>
<feature type="domain" description="MaoC-like" evidence="2">
    <location>
        <begin position="10"/>
        <end position="122"/>
    </location>
</feature>
<evidence type="ECO:0000256" key="1">
    <source>
        <dbReference type="ARBA" id="ARBA00005254"/>
    </source>
</evidence>
<dbReference type="EMBL" id="JAPNUD010000069">
    <property type="protein sequence ID" value="MDA0643518.1"/>
    <property type="molecule type" value="Genomic_DNA"/>
</dbReference>
<dbReference type="SUPFAM" id="SSF54637">
    <property type="entry name" value="Thioesterase/thiol ester dehydrase-isomerase"/>
    <property type="match status" value="1"/>
</dbReference>
<dbReference type="Pfam" id="PF01575">
    <property type="entry name" value="MaoC_dehydratas"/>
    <property type="match status" value="1"/>
</dbReference>
<evidence type="ECO:0000313" key="3">
    <source>
        <dbReference type="EMBL" id="MDA0643518.1"/>
    </source>
</evidence>
<protein>
    <submittedName>
        <fullName evidence="3">MaoC family dehydratase</fullName>
    </submittedName>
</protein>
<dbReference type="InterPro" id="IPR002539">
    <property type="entry name" value="MaoC-like_dom"/>
</dbReference>
<name>A0ABT4T2T5_9ACTN</name>
<dbReference type="PANTHER" id="PTHR43664">
    <property type="entry name" value="MONOAMINE OXIDASE-RELATED"/>
    <property type="match status" value="1"/>
</dbReference>
<gene>
    <name evidence="3" type="ORF">OUY24_23055</name>
</gene>
<evidence type="ECO:0000313" key="4">
    <source>
        <dbReference type="Proteomes" id="UP001212498"/>
    </source>
</evidence>
<dbReference type="CDD" id="cd03451">
    <property type="entry name" value="FkbR2"/>
    <property type="match status" value="1"/>
</dbReference>
<comment type="similarity">
    <text evidence="1">Belongs to the enoyl-CoA hydratase/isomerase family.</text>
</comment>
<dbReference type="RefSeq" id="WP_222709060.1">
    <property type="nucleotide sequence ID" value="NZ_BAABFD010000014.1"/>
</dbReference>
<dbReference type="Proteomes" id="UP001212498">
    <property type="component" value="Unassembled WGS sequence"/>
</dbReference>
<evidence type="ECO:0000259" key="2">
    <source>
        <dbReference type="Pfam" id="PF01575"/>
    </source>
</evidence>
<proteinExistence type="inferred from homology"/>
<accession>A0ABT4T2T5</accession>
<organism evidence="3 4">
    <name type="scientific">Nonomuraea ferruginea</name>
    <dbReference type="NCBI Taxonomy" id="46174"/>
    <lineage>
        <taxon>Bacteria</taxon>
        <taxon>Bacillati</taxon>
        <taxon>Actinomycetota</taxon>
        <taxon>Actinomycetes</taxon>
        <taxon>Streptosporangiales</taxon>
        <taxon>Streptosporangiaceae</taxon>
        <taxon>Nonomuraea</taxon>
    </lineage>
</organism>
<sequence length="150" mass="16708">MGLWFEELTPGLVIEHQIRRTVTESDNVLFSTLTMNPQPLHLDEEFAKDSEFGTRVVNGLFTLSLVIGLSVTDISLGTTVANLGYEVVEMPAPVFHGDTIRVVSTILDARESKSRPTQGIVKLEHRGLNQRDELVSRVVRSALFHRRPAA</sequence>
<dbReference type="InterPro" id="IPR029069">
    <property type="entry name" value="HotDog_dom_sf"/>
</dbReference>